<sequence>MSTVTSSLNRWQKKELCSFFNNANLSLLFKASVHGFNATTFHEKCNTQGPTVIVAYNKSGRVFGAFTSKSYAQTGQNDNIWLRYNYLKIWNLREQKNLNIEKIAFKFVPMKFLAMHVINQKLSFNIFTVGNLQNIFMEHDLYPNDFWHKIKIYNFDPCNVFLAIATNIPQRLKTGFVVHGHIFAERVMAFSDGCFRPYYIKPSSSVTHVPFILCDTMGLEDGVNTGLDVDDFATILKGHIQDKYQFNPLMPIQPDSPHFHKSPGLKDKIHCVVFVIDISRVKLLSDKTIEKFVVFRKKLVLLTKVDEACPLVISSQLGVSLSVVVPVKNYYQELEIDSQTDILLLNAVVQMLRAADGYFDDFYNPEERSE</sequence>
<dbReference type="InterPro" id="IPR006571">
    <property type="entry name" value="TLDc_dom"/>
</dbReference>
<dbReference type="Pfam" id="PF07534">
    <property type="entry name" value="TLD"/>
    <property type="match status" value="1"/>
</dbReference>
<dbReference type="GO" id="GO:0006955">
    <property type="term" value="P:immune response"/>
    <property type="evidence" value="ECO:0007669"/>
    <property type="project" value="TreeGrafter"/>
</dbReference>
<name>A0A671Q1S9_9TELE</name>
<gene>
    <name evidence="2" type="primary">LOC107658324</name>
</gene>
<dbReference type="PROSITE" id="PS51886">
    <property type="entry name" value="TLDC"/>
    <property type="match status" value="1"/>
</dbReference>
<evidence type="ECO:0000313" key="3">
    <source>
        <dbReference type="Proteomes" id="UP000472260"/>
    </source>
</evidence>
<dbReference type="PANTHER" id="PTHR14241">
    <property type="entry name" value="INTERFERON-INDUCED PROTEIN 44"/>
    <property type="match status" value="1"/>
</dbReference>
<reference evidence="2" key="1">
    <citation type="submission" date="2025-08" db="UniProtKB">
        <authorList>
            <consortium name="Ensembl"/>
        </authorList>
    </citation>
    <scope>IDENTIFICATION</scope>
</reference>
<dbReference type="Ensembl" id="ENSSANT00000069659.1">
    <property type="protein sequence ID" value="ENSSANP00000065528.1"/>
    <property type="gene ID" value="ENSSANG00000032667.1"/>
</dbReference>
<reference evidence="2" key="2">
    <citation type="submission" date="2025-09" db="UniProtKB">
        <authorList>
            <consortium name="Ensembl"/>
        </authorList>
    </citation>
    <scope>IDENTIFICATION</scope>
</reference>
<protein>
    <submittedName>
        <fullName evidence="2">Interferon-induced protein 44-like</fullName>
    </submittedName>
</protein>
<dbReference type="Proteomes" id="UP000472260">
    <property type="component" value="Unassembled WGS sequence"/>
</dbReference>
<evidence type="ECO:0000259" key="1">
    <source>
        <dbReference type="PROSITE" id="PS51886"/>
    </source>
</evidence>
<dbReference type="PANTHER" id="PTHR14241:SF19">
    <property type="entry name" value="INTERFERON-INDUCED PROTEIN 44-LIKE ISOFORM X1-RELATED"/>
    <property type="match status" value="1"/>
</dbReference>
<keyword evidence="3" id="KW-1185">Reference proteome</keyword>
<organism evidence="2 3">
    <name type="scientific">Sinocyclocheilus anshuiensis</name>
    <dbReference type="NCBI Taxonomy" id="1608454"/>
    <lineage>
        <taxon>Eukaryota</taxon>
        <taxon>Metazoa</taxon>
        <taxon>Chordata</taxon>
        <taxon>Craniata</taxon>
        <taxon>Vertebrata</taxon>
        <taxon>Euteleostomi</taxon>
        <taxon>Actinopterygii</taxon>
        <taxon>Neopterygii</taxon>
        <taxon>Teleostei</taxon>
        <taxon>Ostariophysi</taxon>
        <taxon>Cypriniformes</taxon>
        <taxon>Cyprinidae</taxon>
        <taxon>Cyprininae</taxon>
        <taxon>Sinocyclocheilus</taxon>
    </lineage>
</organism>
<accession>A0A671Q1S9</accession>
<feature type="domain" description="TLDc" evidence="1">
    <location>
        <begin position="1"/>
        <end position="161"/>
    </location>
</feature>
<dbReference type="AlphaFoldDB" id="A0A671Q1S9"/>
<proteinExistence type="predicted"/>
<evidence type="ECO:0000313" key="2">
    <source>
        <dbReference type="Ensembl" id="ENSSANP00000065528.1"/>
    </source>
</evidence>